<gene>
    <name evidence="3" type="ORF">B0A49_05904</name>
</gene>
<keyword evidence="1" id="KW-0999">Mitochondrion inner membrane</keyword>
<comment type="subunit">
    <text evidence="1">Component of the mitochondrial contact site and cristae organizing system (MICOS) complex.</text>
</comment>
<sequence>MSFQPLLRQRAIAPVVLMTGAILYPKNTVHAESMELTHSIHDRKPIYDDTPSTPYAPPSTPSVPDTTTPLPRTSISTSPTPTDRLAAQIKRTRLFLHAQAMTAENKTNDLMSRFLHLESSFTSTIASLAPPKESGEHLLPGGIYVLVAAMAGSIVTRNRNILLRATMPVAVGIGAAYAVLPLTTRNVGNLVWSYEERYPVIRDNHLRLRNQISHVWQTGKAHSQMGLAMAEDKVEGVREAVEEWVRKGR</sequence>
<dbReference type="OrthoDB" id="2399148at2759"/>
<comment type="caution">
    <text evidence="3">The sequence shown here is derived from an EMBL/GenBank/DDBJ whole genome shotgun (WGS) entry which is preliminary data.</text>
</comment>
<comment type="function">
    <text evidence="1">Component of the MICOS complex, a large protein complex of the mitochondrial inner membrane that plays crucial roles in the maintenance of crista junctions, inner membrane architecture, and formation of contact sites to the outer membrane.</text>
</comment>
<name>A0A4U0WXX1_9PEZI</name>
<dbReference type="InterPro" id="IPR033181">
    <property type="entry name" value="Mic26_fungi"/>
</dbReference>
<evidence type="ECO:0000313" key="3">
    <source>
        <dbReference type="EMBL" id="TKA66705.1"/>
    </source>
</evidence>
<feature type="compositionally biased region" description="Low complexity" evidence="2">
    <location>
        <begin position="62"/>
        <end position="81"/>
    </location>
</feature>
<evidence type="ECO:0000256" key="1">
    <source>
        <dbReference type="RuleBase" id="RU363021"/>
    </source>
</evidence>
<proteinExistence type="predicted"/>
<dbReference type="PANTHER" id="PTHR28268">
    <property type="entry name" value="MICOS SUBUNIT MIC26"/>
    <property type="match status" value="1"/>
</dbReference>
<evidence type="ECO:0000256" key="2">
    <source>
        <dbReference type="SAM" id="MobiDB-lite"/>
    </source>
</evidence>
<dbReference type="InterPro" id="IPR019166">
    <property type="entry name" value="MIC26/MIC27"/>
</dbReference>
<keyword evidence="1" id="KW-0472">Membrane</keyword>
<dbReference type="Proteomes" id="UP000308768">
    <property type="component" value="Unassembled WGS sequence"/>
</dbReference>
<dbReference type="PANTHER" id="PTHR28268:SF1">
    <property type="entry name" value="MICOS SUBUNIT MIC26"/>
    <property type="match status" value="1"/>
</dbReference>
<dbReference type="GO" id="GO:0042407">
    <property type="term" value="P:cristae formation"/>
    <property type="evidence" value="ECO:0007669"/>
    <property type="project" value="InterPro"/>
</dbReference>
<dbReference type="STRING" id="331657.A0A4U0WXX1"/>
<feature type="region of interest" description="Disordered" evidence="2">
    <location>
        <begin position="43"/>
        <end position="81"/>
    </location>
</feature>
<accession>A0A4U0WXX1</accession>
<dbReference type="GO" id="GO:0061617">
    <property type="term" value="C:MICOS complex"/>
    <property type="evidence" value="ECO:0007669"/>
    <property type="project" value="UniProtKB-UniRule"/>
</dbReference>
<dbReference type="AlphaFoldDB" id="A0A4U0WXX1"/>
<reference evidence="3 4" key="1">
    <citation type="submission" date="2017-03" db="EMBL/GenBank/DDBJ databases">
        <title>Genomes of endolithic fungi from Antarctica.</title>
        <authorList>
            <person name="Coleine C."/>
            <person name="Masonjones S."/>
            <person name="Stajich J.E."/>
        </authorList>
    </citation>
    <scope>NUCLEOTIDE SEQUENCE [LARGE SCALE GENOMIC DNA]</scope>
    <source>
        <strain evidence="3 4">CCFEE 5187</strain>
    </source>
</reference>
<protein>
    <recommendedName>
        <fullName evidence="1">MICOS complex subunit</fullName>
    </recommendedName>
</protein>
<organism evidence="3 4">
    <name type="scientific">Cryomyces minteri</name>
    <dbReference type="NCBI Taxonomy" id="331657"/>
    <lineage>
        <taxon>Eukaryota</taxon>
        <taxon>Fungi</taxon>
        <taxon>Dikarya</taxon>
        <taxon>Ascomycota</taxon>
        <taxon>Pezizomycotina</taxon>
        <taxon>Dothideomycetes</taxon>
        <taxon>Dothideomycetes incertae sedis</taxon>
        <taxon>Cryomyces</taxon>
    </lineage>
</organism>
<keyword evidence="1" id="KW-0496">Mitochondrion</keyword>
<dbReference type="Pfam" id="PF09769">
    <property type="entry name" value="ApoO"/>
    <property type="match status" value="1"/>
</dbReference>
<evidence type="ECO:0000313" key="4">
    <source>
        <dbReference type="Proteomes" id="UP000308768"/>
    </source>
</evidence>
<keyword evidence="4" id="KW-1185">Reference proteome</keyword>
<comment type="subcellular location">
    <subcellularLocation>
        <location evidence="1">Mitochondrion inner membrane</location>
    </subcellularLocation>
</comment>
<dbReference type="GO" id="GO:0044284">
    <property type="term" value="C:mitochondrial crista junction"/>
    <property type="evidence" value="ECO:0007669"/>
    <property type="project" value="TreeGrafter"/>
</dbReference>
<dbReference type="EMBL" id="NAJN01000989">
    <property type="protein sequence ID" value="TKA66705.1"/>
    <property type="molecule type" value="Genomic_DNA"/>
</dbReference>